<dbReference type="PRINTS" id="PR01988">
    <property type="entry name" value="EXPORTERBACE"/>
</dbReference>
<keyword evidence="9" id="KW-1185">Reference proteome</keyword>
<feature type="transmembrane region" description="Helical" evidence="7">
    <location>
        <begin position="168"/>
        <end position="187"/>
    </location>
</feature>
<feature type="transmembrane region" description="Helical" evidence="7">
    <location>
        <begin position="227"/>
        <end position="249"/>
    </location>
</feature>
<reference evidence="8 9" key="1">
    <citation type="submission" date="2023-02" db="EMBL/GenBank/DDBJ databases">
        <title>Oceanobacillus kimchii IFOP_LL358 isolated form Alexandrium catenella lab strain.</title>
        <authorList>
            <person name="Gajardo G."/>
            <person name="Ueki S."/>
            <person name="Maruyama F."/>
        </authorList>
    </citation>
    <scope>NUCLEOTIDE SEQUENCE [LARGE SCALE GENOMIC DNA]</scope>
    <source>
        <strain evidence="8 9">IFOP_LL358</strain>
    </source>
</reference>
<dbReference type="CDD" id="cd06173">
    <property type="entry name" value="MFS_MefA_like"/>
    <property type="match status" value="1"/>
</dbReference>
<evidence type="ECO:0000256" key="1">
    <source>
        <dbReference type="ARBA" id="ARBA00004651"/>
    </source>
</evidence>
<evidence type="ECO:0000256" key="6">
    <source>
        <dbReference type="ARBA" id="ARBA00023136"/>
    </source>
</evidence>
<keyword evidence="4 7" id="KW-0812">Transmembrane</keyword>
<dbReference type="EMBL" id="BSKO01000001">
    <property type="protein sequence ID" value="GLO65703.1"/>
    <property type="molecule type" value="Genomic_DNA"/>
</dbReference>
<accession>A0ABQ5TFQ2</accession>
<dbReference type="Gene3D" id="1.20.1250.20">
    <property type="entry name" value="MFS general substrate transporter like domains"/>
    <property type="match status" value="1"/>
</dbReference>
<comment type="caution">
    <text evidence="8">The sequence shown here is derived from an EMBL/GenBank/DDBJ whole genome shotgun (WGS) entry which is preliminary data.</text>
</comment>
<organism evidence="8 9">
    <name type="scientific">Oceanobacillus kimchii</name>
    <dbReference type="NCBI Taxonomy" id="746691"/>
    <lineage>
        <taxon>Bacteria</taxon>
        <taxon>Bacillati</taxon>
        <taxon>Bacillota</taxon>
        <taxon>Bacilli</taxon>
        <taxon>Bacillales</taxon>
        <taxon>Bacillaceae</taxon>
        <taxon>Oceanobacillus</taxon>
    </lineage>
</organism>
<name>A0ABQ5TFQ2_9BACI</name>
<gene>
    <name evidence="8" type="ORF">MACH08_14870</name>
</gene>
<feature type="transmembrane region" description="Helical" evidence="7">
    <location>
        <begin position="102"/>
        <end position="120"/>
    </location>
</feature>
<evidence type="ECO:0000256" key="3">
    <source>
        <dbReference type="ARBA" id="ARBA00022475"/>
    </source>
</evidence>
<dbReference type="Pfam" id="PF05977">
    <property type="entry name" value="MFS_3"/>
    <property type="match status" value="1"/>
</dbReference>
<keyword evidence="6 7" id="KW-0472">Membrane</keyword>
<feature type="transmembrane region" description="Helical" evidence="7">
    <location>
        <begin position="141"/>
        <end position="162"/>
    </location>
</feature>
<evidence type="ECO:0000256" key="5">
    <source>
        <dbReference type="ARBA" id="ARBA00022989"/>
    </source>
</evidence>
<feature type="transmembrane region" description="Helical" evidence="7">
    <location>
        <begin position="261"/>
        <end position="280"/>
    </location>
</feature>
<dbReference type="RefSeq" id="WP_317957912.1">
    <property type="nucleotide sequence ID" value="NZ_BSKO01000001.1"/>
</dbReference>
<dbReference type="InterPro" id="IPR036259">
    <property type="entry name" value="MFS_trans_sf"/>
</dbReference>
<comment type="subcellular location">
    <subcellularLocation>
        <location evidence="1">Cell membrane</location>
        <topology evidence="1">Multi-pass membrane protein</topology>
    </subcellularLocation>
</comment>
<feature type="transmembrane region" description="Helical" evidence="7">
    <location>
        <begin position="377"/>
        <end position="396"/>
    </location>
</feature>
<dbReference type="Proteomes" id="UP001275436">
    <property type="component" value="Unassembled WGS sequence"/>
</dbReference>
<dbReference type="SUPFAM" id="SSF103473">
    <property type="entry name" value="MFS general substrate transporter"/>
    <property type="match status" value="1"/>
</dbReference>
<keyword evidence="2" id="KW-0813">Transport</keyword>
<evidence type="ECO:0000313" key="9">
    <source>
        <dbReference type="Proteomes" id="UP001275436"/>
    </source>
</evidence>
<protein>
    <recommendedName>
        <fullName evidence="10">MFS transporter</fullName>
    </recommendedName>
</protein>
<sequence length="415" mass="45807">MNKWLINTDFAKLWLHSISNILSNRFRELILPIIVLGLSGSPLLTSFVLLSQRISSILFSIPLGTWVEKRNLVLISTICNLIYAMLLFLLACLITIEDSSLGIIGIILFLMGFVELILRITLAAMVPKIVSRDRLLSANNLLEAADAIVTFIGPALGGVILATYGPSITLVICGILILFCMIIISLVKYRNENINQKVIMNRKEKLKNFINEAREGVDYLYANDSQIVSTISAVVLGFTTVFIELTIIIHAKTALHFTETSIGILLSCAGIGNIIGVLIMPRFKRINWLYLLSSLLMISSLGILLLTSHQFIIMCIGMVIFDGALSMAFVVQITVQQGITPDQLIARVRSAIIVLSGVATIMGTLLSGLISEWDSNLALILGFIVLLLCGIFILKYKQQGVTMNKIQPIYHRVKE</sequence>
<evidence type="ECO:0008006" key="10">
    <source>
        <dbReference type="Google" id="ProtNLM"/>
    </source>
</evidence>
<evidence type="ECO:0000256" key="2">
    <source>
        <dbReference type="ARBA" id="ARBA00022448"/>
    </source>
</evidence>
<feature type="transmembrane region" description="Helical" evidence="7">
    <location>
        <begin position="352"/>
        <end position="371"/>
    </location>
</feature>
<feature type="transmembrane region" description="Helical" evidence="7">
    <location>
        <begin position="29"/>
        <end position="51"/>
    </location>
</feature>
<keyword evidence="3" id="KW-1003">Cell membrane</keyword>
<evidence type="ECO:0000313" key="8">
    <source>
        <dbReference type="EMBL" id="GLO65703.1"/>
    </source>
</evidence>
<dbReference type="InterPro" id="IPR010290">
    <property type="entry name" value="TM_effector"/>
</dbReference>
<keyword evidence="5 7" id="KW-1133">Transmembrane helix</keyword>
<feature type="transmembrane region" description="Helical" evidence="7">
    <location>
        <begin position="287"/>
        <end position="305"/>
    </location>
</feature>
<feature type="transmembrane region" description="Helical" evidence="7">
    <location>
        <begin position="72"/>
        <end position="96"/>
    </location>
</feature>
<dbReference type="PANTHER" id="PTHR23513">
    <property type="entry name" value="INTEGRAL MEMBRANE EFFLUX PROTEIN-RELATED"/>
    <property type="match status" value="1"/>
</dbReference>
<dbReference type="InterPro" id="IPR022324">
    <property type="entry name" value="Bacilysin_exporter_BacE_put"/>
</dbReference>
<proteinExistence type="predicted"/>
<feature type="transmembrane region" description="Helical" evidence="7">
    <location>
        <begin position="311"/>
        <end position="331"/>
    </location>
</feature>
<evidence type="ECO:0000256" key="7">
    <source>
        <dbReference type="SAM" id="Phobius"/>
    </source>
</evidence>
<evidence type="ECO:0000256" key="4">
    <source>
        <dbReference type="ARBA" id="ARBA00022692"/>
    </source>
</evidence>
<dbReference type="PANTHER" id="PTHR23513:SF6">
    <property type="entry name" value="MAJOR FACILITATOR SUPERFAMILY ASSOCIATED DOMAIN-CONTAINING PROTEIN"/>
    <property type="match status" value="1"/>
</dbReference>